<dbReference type="AlphaFoldDB" id="A0A8X6UPZ0"/>
<name>A0A8X6UPZ0_NEPPI</name>
<protein>
    <submittedName>
        <fullName evidence="1">Uncharacterized protein</fullName>
    </submittedName>
</protein>
<organism evidence="1 2">
    <name type="scientific">Nephila pilipes</name>
    <name type="common">Giant wood spider</name>
    <name type="synonym">Nephila maculata</name>
    <dbReference type="NCBI Taxonomy" id="299642"/>
    <lineage>
        <taxon>Eukaryota</taxon>
        <taxon>Metazoa</taxon>
        <taxon>Ecdysozoa</taxon>
        <taxon>Arthropoda</taxon>
        <taxon>Chelicerata</taxon>
        <taxon>Arachnida</taxon>
        <taxon>Araneae</taxon>
        <taxon>Araneomorphae</taxon>
        <taxon>Entelegynae</taxon>
        <taxon>Araneoidea</taxon>
        <taxon>Nephilidae</taxon>
        <taxon>Nephila</taxon>
    </lineage>
</organism>
<sequence length="69" mass="8014">MMEFPFSALFTGRASPDFLEGRKKVSMRFGLIQMTTPTSLWNLQSPKFQLNPYHLGIDKRQDIDKHLVT</sequence>
<gene>
    <name evidence="1" type="ORF">NPIL_207381</name>
</gene>
<evidence type="ECO:0000313" key="2">
    <source>
        <dbReference type="Proteomes" id="UP000887013"/>
    </source>
</evidence>
<keyword evidence="2" id="KW-1185">Reference proteome</keyword>
<evidence type="ECO:0000313" key="1">
    <source>
        <dbReference type="EMBL" id="GFU46311.1"/>
    </source>
</evidence>
<accession>A0A8X6UPZ0</accession>
<dbReference type="Proteomes" id="UP000887013">
    <property type="component" value="Unassembled WGS sequence"/>
</dbReference>
<comment type="caution">
    <text evidence="1">The sequence shown here is derived from an EMBL/GenBank/DDBJ whole genome shotgun (WGS) entry which is preliminary data.</text>
</comment>
<proteinExistence type="predicted"/>
<reference evidence="1" key="1">
    <citation type="submission" date="2020-08" db="EMBL/GenBank/DDBJ databases">
        <title>Multicomponent nature underlies the extraordinary mechanical properties of spider dragline silk.</title>
        <authorList>
            <person name="Kono N."/>
            <person name="Nakamura H."/>
            <person name="Mori M."/>
            <person name="Yoshida Y."/>
            <person name="Ohtoshi R."/>
            <person name="Malay A.D."/>
            <person name="Moran D.A.P."/>
            <person name="Tomita M."/>
            <person name="Numata K."/>
            <person name="Arakawa K."/>
        </authorList>
    </citation>
    <scope>NUCLEOTIDE SEQUENCE</scope>
</reference>
<dbReference type="EMBL" id="BMAW01086162">
    <property type="protein sequence ID" value="GFU46311.1"/>
    <property type="molecule type" value="Genomic_DNA"/>
</dbReference>